<dbReference type="EMBL" id="AZMV01000007">
    <property type="protein sequence ID" value="ETY70990.1"/>
    <property type="molecule type" value="Genomic_DNA"/>
</dbReference>
<accession>W4N8J7</accession>
<dbReference type="Proteomes" id="UP000019155">
    <property type="component" value="Unassembled WGS sequence"/>
</dbReference>
<dbReference type="GeneID" id="97501755"/>
<dbReference type="STRING" id="1435051.BMOU_1853"/>
<gene>
    <name evidence="1" type="ORF">BMOU_1853</name>
</gene>
<evidence type="ECO:0000313" key="1">
    <source>
        <dbReference type="EMBL" id="ETY70990.1"/>
    </source>
</evidence>
<dbReference type="eggNOG" id="ENOG5032I57">
    <property type="taxonomic scope" value="Bacteria"/>
</dbReference>
<dbReference type="AlphaFoldDB" id="W4N8J7"/>
<proteinExistence type="predicted"/>
<name>W4N8J7_9BIFI</name>
<dbReference type="PATRIC" id="fig|1435051.3.peg.1845"/>
<keyword evidence="2" id="KW-1185">Reference proteome</keyword>
<protein>
    <submittedName>
        <fullName evidence="1">Uncharacterized protein</fullName>
    </submittedName>
</protein>
<sequence length="110" mass="12323">MIQETLEGFEEYAPAFGGIVGLQERATMNLIKSFVEGKTLTPEATYICKSMLSIARNIDAQNSRGREISRNMTSLLTWFQELKAMYPEQPQLDDELAGFLRAAKAGTEDK</sequence>
<evidence type="ECO:0000313" key="2">
    <source>
        <dbReference type="Proteomes" id="UP000019155"/>
    </source>
</evidence>
<reference evidence="1 2" key="1">
    <citation type="journal article" date="2014" name="Genome Announc.">
        <title>The Genome Sequence of Bifidobacterium moukalabense DSM 27321 Highlights the Close Phylogenetic Relatedness with the Bifidobacterium dentium Taxon.</title>
        <authorList>
            <person name="Lugli G.A."/>
            <person name="Duranti S."/>
            <person name="Milani C."/>
            <person name="Turroni F."/>
            <person name="Viappiani A."/>
            <person name="Mangifesta M."/>
            <person name="van Sinderen D."/>
            <person name="Ventura M."/>
        </authorList>
    </citation>
    <scope>NUCLEOTIDE SEQUENCE [LARGE SCALE GENOMIC DNA]</scope>
    <source>
        <strain evidence="1 2">DSM 27321</strain>
    </source>
</reference>
<comment type="caution">
    <text evidence="1">The sequence shown here is derived from an EMBL/GenBank/DDBJ whole genome shotgun (WGS) entry which is preliminary data.</text>
</comment>
<dbReference type="RefSeq" id="WP_003837120.1">
    <property type="nucleotide sequence ID" value="NZ_AZMV01000007.1"/>
</dbReference>
<organism evidence="1 2">
    <name type="scientific">Bifidobacterium moukalabense DSM 27321</name>
    <dbReference type="NCBI Taxonomy" id="1435051"/>
    <lineage>
        <taxon>Bacteria</taxon>
        <taxon>Bacillati</taxon>
        <taxon>Actinomycetota</taxon>
        <taxon>Actinomycetes</taxon>
        <taxon>Bifidobacteriales</taxon>
        <taxon>Bifidobacteriaceae</taxon>
        <taxon>Bifidobacterium</taxon>
    </lineage>
</organism>